<evidence type="ECO:0000313" key="2">
    <source>
        <dbReference type="EMBL" id="AHY16418.1"/>
    </source>
</evidence>
<dbReference type="RefSeq" id="WP_003101942.1">
    <property type="nucleotide sequence ID" value="NZ_CP010783.1"/>
</dbReference>
<dbReference type="InterPro" id="IPR058193">
    <property type="entry name" value="VanY/YodJ_core_dom"/>
</dbReference>
<dbReference type="AlphaFoldDB" id="A0A3L8GEW8"/>
<dbReference type="NCBIfam" id="NF041194">
    <property type="entry name" value="LD_carboxy_LdcB"/>
    <property type="match status" value="1"/>
</dbReference>
<dbReference type="GO" id="GO:0006508">
    <property type="term" value="P:proteolysis"/>
    <property type="evidence" value="ECO:0007669"/>
    <property type="project" value="InterPro"/>
</dbReference>
<dbReference type="SUPFAM" id="SSF55166">
    <property type="entry name" value="Hedgehog/DD-peptidase"/>
    <property type="match status" value="1"/>
</dbReference>
<evidence type="ECO:0000313" key="3">
    <source>
        <dbReference type="EMBL" id="RLU55535.1"/>
    </source>
</evidence>
<keyword evidence="3" id="KW-0378">Hydrolase</keyword>
<dbReference type="PROSITE" id="PS51257">
    <property type="entry name" value="PROKAR_LIPOPROTEIN"/>
    <property type="match status" value="1"/>
</dbReference>
<keyword evidence="3" id="KW-0645">Protease</keyword>
<dbReference type="PANTHER" id="PTHR34385:SF1">
    <property type="entry name" value="PEPTIDOGLYCAN L-ALANYL-D-GLUTAMATE ENDOPEPTIDASE CWLK"/>
    <property type="match status" value="1"/>
</dbReference>
<dbReference type="KEGG" id="sio:DW64_08155"/>
<dbReference type="SMR" id="A0A3L8GEW8"/>
<dbReference type="KEGG" id="siz:SI82_08270"/>
<dbReference type="KEGG" id="siq:DQ08_08170"/>
<dbReference type="EMBL" id="QLQD01000074">
    <property type="protein sequence ID" value="RLU55535.1"/>
    <property type="molecule type" value="Genomic_DNA"/>
</dbReference>
<dbReference type="Gene3D" id="3.30.1380.10">
    <property type="match status" value="1"/>
</dbReference>
<dbReference type="Proteomes" id="UP000269148">
    <property type="component" value="Unassembled WGS sequence"/>
</dbReference>
<sequence>MSKKSVYVLLVLTLLLTACQKKSTYSEAKKNNSIQTDKQLPHKEVEQTEILHNGSYYYIKGKYDDIIIVNKRYPLAKSYHPGEDPKAKEAFEQLKQAMARQGFALSDHYSGFRSYEKQEELYATYVNQDGQENADRYSARPGYSEHQTGLAFDIIDSQGHLLEEEQASAWLLAHAPDYGFIVRYLKGQEASTGYQAESWHIRYIGKEAADIAKSGKTLEAYFHLKGGNYPN</sequence>
<keyword evidence="3" id="KW-0121">Carboxypeptidase</keyword>
<dbReference type="CDD" id="cd14852">
    <property type="entry name" value="LD-carboxypeptidase"/>
    <property type="match status" value="1"/>
</dbReference>
<dbReference type="PANTHER" id="PTHR34385">
    <property type="entry name" value="D-ALANYL-D-ALANINE CARBOXYPEPTIDASE"/>
    <property type="match status" value="1"/>
</dbReference>
<dbReference type="InterPro" id="IPR009045">
    <property type="entry name" value="Zn_M74/Hedgehog-like"/>
</dbReference>
<organism evidence="3 5">
    <name type="scientific">Streptococcus iniae</name>
    <name type="common">Streptococcus shiloi</name>
    <dbReference type="NCBI Taxonomy" id="1346"/>
    <lineage>
        <taxon>Bacteria</taxon>
        <taxon>Bacillati</taxon>
        <taxon>Bacillota</taxon>
        <taxon>Bacilli</taxon>
        <taxon>Lactobacillales</taxon>
        <taxon>Streptococcaceae</taxon>
        <taxon>Streptococcus</taxon>
    </lineage>
</organism>
<evidence type="ECO:0000259" key="1">
    <source>
        <dbReference type="Pfam" id="PF02557"/>
    </source>
</evidence>
<dbReference type="InterPro" id="IPR003709">
    <property type="entry name" value="VanY-like_core_dom"/>
</dbReference>
<keyword evidence="4" id="KW-1185">Reference proteome</keyword>
<dbReference type="STRING" id="1346.BMF34_08180"/>
<protein>
    <submittedName>
        <fullName evidence="2 3">D-alanyl-D-alanine carboxypeptidase</fullName>
    </submittedName>
</protein>
<dbReference type="Proteomes" id="UP000025245">
    <property type="component" value="Chromosome"/>
</dbReference>
<evidence type="ECO:0000313" key="5">
    <source>
        <dbReference type="Proteomes" id="UP000269148"/>
    </source>
</evidence>
<proteinExistence type="predicted"/>
<reference evidence="2 4" key="1">
    <citation type="journal article" date="2014" name="Genome Announc.">
        <title>Complete Genome Sequence of a Virulent Strain, Streptococcus iniae ISET0901, Isolated from Diseased Tilapia.</title>
        <authorList>
            <person name="Pridgeon J.W."/>
            <person name="Zhang D."/>
            <person name="Zhang L."/>
        </authorList>
    </citation>
    <scope>NUCLEOTIDE SEQUENCE [LARGE SCALE GENOMIC DNA]</scope>
    <source>
        <strain evidence="2 4">ISET0901</strain>
    </source>
</reference>
<dbReference type="GO" id="GO:0004180">
    <property type="term" value="F:carboxypeptidase activity"/>
    <property type="evidence" value="ECO:0007669"/>
    <property type="project" value="UniProtKB-KW"/>
</dbReference>
<dbReference type="EMBL" id="CP007586">
    <property type="protein sequence ID" value="AHY16418.1"/>
    <property type="molecule type" value="Genomic_DNA"/>
</dbReference>
<dbReference type="Pfam" id="PF02557">
    <property type="entry name" value="VanY"/>
    <property type="match status" value="1"/>
</dbReference>
<accession>A0A3L8GEW8</accession>
<reference evidence="3 5" key="2">
    <citation type="submission" date="2018-06" db="EMBL/GenBank/DDBJ databases">
        <title>Mutators as drivers of adaptation in pathogenic bacteria and a risk factor for host jumps and vaccine escape.</title>
        <authorList>
            <person name="Barnes A.C."/>
            <person name="Silayeva O."/>
        </authorList>
    </citation>
    <scope>NUCLEOTIDE SEQUENCE [LARGE SCALE GENOMIC DNA]</scope>
    <source>
        <strain evidence="3 5">QMA0445</strain>
    </source>
</reference>
<dbReference type="OrthoDB" id="9792074at2"/>
<feature type="domain" description="D-alanyl-D-alanine carboxypeptidase-like core" evidence="1">
    <location>
        <begin position="85"/>
        <end position="206"/>
    </location>
</feature>
<evidence type="ECO:0000313" key="4">
    <source>
        <dbReference type="Proteomes" id="UP000025245"/>
    </source>
</evidence>
<name>A0A3L8GEW8_STRIN</name>
<dbReference type="InterPro" id="IPR052179">
    <property type="entry name" value="DD-CPase-like"/>
</dbReference>
<gene>
    <name evidence="3" type="ORF">DIY07_08280</name>
    <name evidence="2" type="ORF">DQ08_08170</name>
</gene>
<dbReference type="GeneID" id="35766536"/>